<evidence type="ECO:0000256" key="9">
    <source>
        <dbReference type="SAM" id="Phobius"/>
    </source>
</evidence>
<keyword evidence="3" id="KW-0645">Protease</keyword>
<evidence type="ECO:0000256" key="6">
    <source>
        <dbReference type="ARBA" id="ARBA00022989"/>
    </source>
</evidence>
<name>A0AAW1QA76_9CHLO</name>
<keyword evidence="4 9" id="KW-0812">Transmembrane</keyword>
<dbReference type="GO" id="GO:0004252">
    <property type="term" value="F:serine-type endopeptidase activity"/>
    <property type="evidence" value="ECO:0007669"/>
    <property type="project" value="InterPro"/>
</dbReference>
<feature type="compositionally biased region" description="Low complexity" evidence="8">
    <location>
        <begin position="343"/>
        <end position="374"/>
    </location>
</feature>
<proteinExistence type="inferred from homology"/>
<dbReference type="EMBL" id="JALJOU010000128">
    <property type="protein sequence ID" value="KAK9819160.1"/>
    <property type="molecule type" value="Genomic_DNA"/>
</dbReference>
<feature type="compositionally biased region" description="Basic and acidic residues" evidence="8">
    <location>
        <begin position="301"/>
        <end position="311"/>
    </location>
</feature>
<feature type="transmembrane region" description="Helical" evidence="9">
    <location>
        <begin position="663"/>
        <end position="684"/>
    </location>
</feature>
<dbReference type="PANTHER" id="PTHR43066:SF1">
    <property type="entry name" value="RHOMBOID PROTEIN 2"/>
    <property type="match status" value="1"/>
</dbReference>
<dbReference type="InterPro" id="IPR022764">
    <property type="entry name" value="Peptidase_S54_rhomboid_dom"/>
</dbReference>
<sequence length="698" mass="75068">MPFLRSLLQPGKRNVSSLVVARLFLLLAQQLSQLQSKPPVTIVLVLVNVVLFLQPYTLSFLPPVHMACLQPYKILEGLELGRLLTSAFLHVSEAHVFYNCTSLIWKGAQLEPALGSMRFLRLVGELLLTTQALAVLLARAGAAAAPALLGPQYYDACAVGFSGVLFALKVVLSARTPGWSTLAGVRLPTKYVCWAELAYVQLVTPRASLLCHIAGILAGLLHVTVTGVRMRWPRPVLGVFRGRANLAGPRTPTGGEAHGMQWEGGMSGWEDLDGGGGCAGNARKKEAGGGDPRLAAAAAAEARRAAGEQPRRGWRGAAAARRAASLPLRDMRPPLPPRGASPDGWSSEGSRGGSPRPDGACGGTWDAWDAGAAPRQRRRRRGVAGALSWRRAAAVGAGAALLCSTRPDGEHFVRFVHEYTQRGLGFIPGFAVASVVWLQRRTGLGFQLWNCGLFTVARYAQRYWFVGVLNTWLPVPVNWMATLATHSRSLCKDGRMEAPPPLEALVALNAAVFLAWLALPRRWMARNFEVAAGALGRRPWTAAAATVSHANLFDLTGNMQMLLLVGPALQAELGGLGFLLLYIAGGMLANLAAYVWNSSIKRRRRWTFQGASASIYALLACNAVVDPYRKFVWLFGLELNSLGLLGAKLLYEWTARRLGAGGIQTLATEVVGALTGFAFAALYLDADLLSRLPKTIVP</sequence>
<dbReference type="SUPFAM" id="SSF144091">
    <property type="entry name" value="Rhomboid-like"/>
    <property type="match status" value="2"/>
</dbReference>
<dbReference type="Gene3D" id="1.20.1540.10">
    <property type="entry name" value="Rhomboid-like"/>
    <property type="match status" value="2"/>
</dbReference>
<evidence type="ECO:0000256" key="4">
    <source>
        <dbReference type="ARBA" id="ARBA00022692"/>
    </source>
</evidence>
<feature type="domain" description="Peptidase S54 rhomboid" evidence="10">
    <location>
        <begin position="80"/>
        <end position="225"/>
    </location>
</feature>
<dbReference type="PANTHER" id="PTHR43066">
    <property type="entry name" value="RHOMBOID-RELATED PROTEIN"/>
    <property type="match status" value="1"/>
</dbReference>
<accession>A0AAW1QA76</accession>
<dbReference type="AlphaFoldDB" id="A0AAW1QA76"/>
<keyword evidence="7 9" id="KW-0472">Membrane</keyword>
<organism evidence="11 12">
    <name type="scientific">Elliptochloris bilobata</name>
    <dbReference type="NCBI Taxonomy" id="381761"/>
    <lineage>
        <taxon>Eukaryota</taxon>
        <taxon>Viridiplantae</taxon>
        <taxon>Chlorophyta</taxon>
        <taxon>core chlorophytes</taxon>
        <taxon>Trebouxiophyceae</taxon>
        <taxon>Trebouxiophyceae incertae sedis</taxon>
        <taxon>Elliptochloris clade</taxon>
        <taxon>Elliptochloris</taxon>
    </lineage>
</organism>
<comment type="similarity">
    <text evidence="2">Belongs to the peptidase S54 family.</text>
</comment>
<evidence type="ECO:0000313" key="11">
    <source>
        <dbReference type="EMBL" id="KAK9819160.1"/>
    </source>
</evidence>
<feature type="compositionally biased region" description="Low complexity" evidence="8">
    <location>
        <begin position="315"/>
        <end position="328"/>
    </location>
</feature>
<evidence type="ECO:0000256" key="2">
    <source>
        <dbReference type="ARBA" id="ARBA00009045"/>
    </source>
</evidence>
<evidence type="ECO:0000259" key="10">
    <source>
        <dbReference type="Pfam" id="PF01694"/>
    </source>
</evidence>
<evidence type="ECO:0000256" key="8">
    <source>
        <dbReference type="SAM" id="MobiDB-lite"/>
    </source>
</evidence>
<evidence type="ECO:0000256" key="3">
    <source>
        <dbReference type="ARBA" id="ARBA00022670"/>
    </source>
</evidence>
<protein>
    <recommendedName>
        <fullName evidence="10">Peptidase S54 rhomboid domain-containing protein</fullName>
    </recommendedName>
</protein>
<feature type="transmembrane region" description="Helical" evidence="9">
    <location>
        <begin position="575"/>
        <end position="596"/>
    </location>
</feature>
<evidence type="ECO:0000256" key="1">
    <source>
        <dbReference type="ARBA" id="ARBA00004141"/>
    </source>
</evidence>
<comment type="caution">
    <text evidence="11">The sequence shown here is derived from an EMBL/GenBank/DDBJ whole genome shotgun (WGS) entry which is preliminary data.</text>
</comment>
<keyword evidence="6 9" id="KW-1133">Transmembrane helix</keyword>
<evidence type="ECO:0000256" key="7">
    <source>
        <dbReference type="ARBA" id="ARBA00023136"/>
    </source>
</evidence>
<dbReference type="InterPro" id="IPR035952">
    <property type="entry name" value="Rhomboid-like_sf"/>
</dbReference>
<dbReference type="Proteomes" id="UP001445335">
    <property type="component" value="Unassembled WGS sequence"/>
</dbReference>
<dbReference type="GO" id="GO:0016020">
    <property type="term" value="C:membrane"/>
    <property type="evidence" value="ECO:0007669"/>
    <property type="project" value="UniProtKB-SubCell"/>
</dbReference>
<feature type="domain" description="Peptidase S54 rhomboid" evidence="10">
    <location>
        <begin position="538"/>
        <end position="684"/>
    </location>
</feature>
<evidence type="ECO:0000313" key="12">
    <source>
        <dbReference type="Proteomes" id="UP001445335"/>
    </source>
</evidence>
<evidence type="ECO:0000256" key="5">
    <source>
        <dbReference type="ARBA" id="ARBA00022801"/>
    </source>
</evidence>
<dbReference type="Pfam" id="PF01694">
    <property type="entry name" value="Rhomboid"/>
    <property type="match status" value="2"/>
</dbReference>
<keyword evidence="12" id="KW-1185">Reference proteome</keyword>
<feature type="region of interest" description="Disordered" evidence="8">
    <location>
        <begin position="275"/>
        <end position="379"/>
    </location>
</feature>
<keyword evidence="5" id="KW-0378">Hydrolase</keyword>
<gene>
    <name evidence="11" type="ORF">WJX81_004112</name>
</gene>
<reference evidence="11 12" key="1">
    <citation type="journal article" date="2024" name="Nat. Commun.">
        <title>Phylogenomics reveals the evolutionary origins of lichenization in chlorophyte algae.</title>
        <authorList>
            <person name="Puginier C."/>
            <person name="Libourel C."/>
            <person name="Otte J."/>
            <person name="Skaloud P."/>
            <person name="Haon M."/>
            <person name="Grisel S."/>
            <person name="Petersen M."/>
            <person name="Berrin J.G."/>
            <person name="Delaux P.M."/>
            <person name="Dal Grande F."/>
            <person name="Keller J."/>
        </authorList>
    </citation>
    <scope>NUCLEOTIDE SEQUENCE [LARGE SCALE GENOMIC DNA]</scope>
    <source>
        <strain evidence="11 12">SAG 245.80</strain>
    </source>
</reference>
<comment type="subcellular location">
    <subcellularLocation>
        <location evidence="1">Membrane</location>
        <topology evidence="1">Multi-pass membrane protein</topology>
    </subcellularLocation>
</comment>